<evidence type="ECO:0000256" key="1">
    <source>
        <dbReference type="SAM" id="MobiDB-lite"/>
    </source>
</evidence>
<accession>A0A9W4FIA4</accession>
<organism evidence="2 3">
    <name type="scientific">Mycobacterium gallinarum</name>
    <dbReference type="NCBI Taxonomy" id="39689"/>
    <lineage>
        <taxon>Bacteria</taxon>
        <taxon>Bacillati</taxon>
        <taxon>Actinomycetota</taxon>
        <taxon>Actinomycetes</taxon>
        <taxon>Mycobacteriales</taxon>
        <taxon>Mycobacteriaceae</taxon>
        <taxon>Mycobacterium</taxon>
    </lineage>
</organism>
<dbReference type="EMBL" id="AP022601">
    <property type="protein sequence ID" value="BBY95573.1"/>
    <property type="molecule type" value="Genomic_DNA"/>
</dbReference>
<dbReference type="Proteomes" id="UP000465785">
    <property type="component" value="Chromosome"/>
</dbReference>
<reference evidence="2 3" key="1">
    <citation type="journal article" date="2019" name="Emerg. Microbes Infect.">
        <title>Comprehensive subspecies identification of 175 nontuberculous mycobacteria species based on 7547 genomic profiles.</title>
        <authorList>
            <person name="Matsumoto Y."/>
            <person name="Kinjo T."/>
            <person name="Motooka D."/>
            <person name="Nabeya D."/>
            <person name="Jung N."/>
            <person name="Uechi K."/>
            <person name="Horii T."/>
            <person name="Iida T."/>
            <person name="Fujita J."/>
            <person name="Nakamura S."/>
        </authorList>
    </citation>
    <scope>NUCLEOTIDE SEQUENCE [LARGE SCALE GENOMIC DNA]</scope>
    <source>
        <strain evidence="2 3">JCM 6399</strain>
    </source>
</reference>
<evidence type="ECO:0000313" key="2">
    <source>
        <dbReference type="EMBL" id="BBY95573.1"/>
    </source>
</evidence>
<feature type="region of interest" description="Disordered" evidence="1">
    <location>
        <begin position="17"/>
        <end position="47"/>
    </location>
</feature>
<evidence type="ECO:0000313" key="3">
    <source>
        <dbReference type="Proteomes" id="UP000465785"/>
    </source>
</evidence>
<feature type="compositionally biased region" description="Basic and acidic residues" evidence="1">
    <location>
        <begin position="17"/>
        <end position="26"/>
    </location>
</feature>
<protein>
    <submittedName>
        <fullName evidence="2">Uncharacterized protein</fullName>
    </submittedName>
</protein>
<proteinExistence type="predicted"/>
<gene>
    <name evidence="2" type="ORF">MGALJ_52420</name>
</gene>
<dbReference type="AlphaFoldDB" id="A0A9W4FIA4"/>
<keyword evidence="3" id="KW-1185">Reference proteome</keyword>
<dbReference type="KEGG" id="mgau:MGALJ_52420"/>
<sequence length="86" mass="9649">MAAELRLDGTITLIPIRRREPGERRGEPHRRVRSETEPGPDDLTAGTLTSHMRLSWSHLTPTSQELPGFLTDFGLKFCDFGKFAIG</sequence>
<name>A0A9W4FIA4_9MYCO</name>